<sequence>MNLLYVKIGVASLLLLGIFYAGWHLRDNDFMAFKKETESIAKAQEIHIESIKKQNELVTKGIQDEHEAKLAALRNYYKSTSVWNNAGGSTVPGISNTPSVSNVISAYNELAGQCAQTTLMLVDLQKWINEQIGVSK</sequence>
<keyword evidence="1" id="KW-0812">Transmembrane</keyword>
<accession>A0A6J5KIH7</accession>
<evidence type="ECO:0000313" key="2">
    <source>
        <dbReference type="EMBL" id="CAB4121351.1"/>
    </source>
</evidence>
<keyword evidence="1" id="KW-1133">Transmembrane helix</keyword>
<proteinExistence type="predicted"/>
<name>A0A6J5KIH7_9CAUD</name>
<dbReference type="EMBL" id="LR796146">
    <property type="protein sequence ID" value="CAB4121351.1"/>
    <property type="molecule type" value="Genomic_DNA"/>
</dbReference>
<feature type="transmembrane region" description="Helical" evidence="1">
    <location>
        <begin position="6"/>
        <end position="25"/>
    </location>
</feature>
<organism evidence="2">
    <name type="scientific">uncultured Caudovirales phage</name>
    <dbReference type="NCBI Taxonomy" id="2100421"/>
    <lineage>
        <taxon>Viruses</taxon>
        <taxon>Duplodnaviria</taxon>
        <taxon>Heunggongvirae</taxon>
        <taxon>Uroviricota</taxon>
        <taxon>Caudoviricetes</taxon>
        <taxon>Peduoviridae</taxon>
        <taxon>Maltschvirus</taxon>
        <taxon>Maltschvirus maltsch</taxon>
    </lineage>
</organism>
<evidence type="ECO:0000256" key="1">
    <source>
        <dbReference type="SAM" id="Phobius"/>
    </source>
</evidence>
<reference evidence="2" key="1">
    <citation type="submission" date="2020-04" db="EMBL/GenBank/DDBJ databases">
        <authorList>
            <person name="Chiriac C."/>
            <person name="Salcher M."/>
            <person name="Ghai R."/>
            <person name="Kavagutti S V."/>
        </authorList>
    </citation>
    <scope>NUCLEOTIDE SEQUENCE</scope>
</reference>
<protein>
    <submittedName>
        <fullName evidence="2">Uncharacterized protein</fullName>
    </submittedName>
</protein>
<gene>
    <name evidence="2" type="ORF">UFOVP12_15</name>
</gene>
<keyword evidence="1" id="KW-0472">Membrane</keyword>